<evidence type="ECO:0000313" key="2">
    <source>
        <dbReference type="Proteomes" id="UP000034543"/>
    </source>
</evidence>
<evidence type="ECO:0000313" key="1">
    <source>
        <dbReference type="EMBL" id="KKS82817.1"/>
    </source>
</evidence>
<dbReference type="PANTHER" id="PTHR46743">
    <property type="entry name" value="TEICHOIC ACIDS EXPORT ATP-BINDING PROTEIN TAGH"/>
    <property type="match status" value="1"/>
</dbReference>
<dbReference type="InterPro" id="IPR027417">
    <property type="entry name" value="P-loop_NTPase"/>
</dbReference>
<name>A0A0G1CB95_9BACT</name>
<gene>
    <name evidence="1" type="ORF">UV59_C0053G0009</name>
</gene>
<dbReference type="SUPFAM" id="SSF52540">
    <property type="entry name" value="P-loop containing nucleoside triphosphate hydrolases"/>
    <property type="match status" value="1"/>
</dbReference>
<dbReference type="PANTHER" id="PTHR46743:SF2">
    <property type="entry name" value="TEICHOIC ACIDS EXPORT ATP-BINDING PROTEIN TAGH"/>
    <property type="match status" value="1"/>
</dbReference>
<dbReference type="Proteomes" id="UP000034543">
    <property type="component" value="Unassembled WGS sequence"/>
</dbReference>
<organism evidence="1 2">
    <name type="scientific">Candidatus Gottesmanbacteria bacterium GW2011_GWA1_43_11</name>
    <dbReference type="NCBI Taxonomy" id="1618436"/>
    <lineage>
        <taxon>Bacteria</taxon>
        <taxon>Candidatus Gottesmaniibacteriota</taxon>
    </lineage>
</organism>
<dbReference type="AlphaFoldDB" id="A0A0G1CB95"/>
<protein>
    <submittedName>
        <fullName evidence="1">ABC transporter related protein</fullName>
    </submittedName>
</protein>
<dbReference type="InterPro" id="IPR050683">
    <property type="entry name" value="Bact_Polysacc_Export_ATP-bd"/>
</dbReference>
<dbReference type="Gene3D" id="3.40.50.300">
    <property type="entry name" value="P-loop containing nucleotide triphosphate hydrolases"/>
    <property type="match status" value="1"/>
</dbReference>
<proteinExistence type="predicted"/>
<reference evidence="1 2" key="1">
    <citation type="journal article" date="2015" name="Nature">
        <title>rRNA introns, odd ribosomes, and small enigmatic genomes across a large radiation of phyla.</title>
        <authorList>
            <person name="Brown C.T."/>
            <person name="Hug L.A."/>
            <person name="Thomas B.C."/>
            <person name="Sharon I."/>
            <person name="Castelle C.J."/>
            <person name="Singh A."/>
            <person name="Wilkins M.J."/>
            <person name="Williams K.H."/>
            <person name="Banfield J.F."/>
        </authorList>
    </citation>
    <scope>NUCLEOTIDE SEQUENCE [LARGE SCALE GENOMIC DNA]</scope>
</reference>
<accession>A0A0G1CB95</accession>
<sequence>MSEGDANFHKKAQAKIQEFFKSGKTIIIVSHWLEYIKQNCERVLEMRLGKLSP</sequence>
<dbReference type="STRING" id="1618436.UV59_C0053G0009"/>
<dbReference type="EMBL" id="LCFB01000053">
    <property type="protein sequence ID" value="KKS82817.1"/>
    <property type="molecule type" value="Genomic_DNA"/>
</dbReference>
<comment type="caution">
    <text evidence="1">The sequence shown here is derived from an EMBL/GenBank/DDBJ whole genome shotgun (WGS) entry which is preliminary data.</text>
</comment>